<feature type="region of interest" description="Disordered" evidence="1">
    <location>
        <begin position="2112"/>
        <end position="2131"/>
    </location>
</feature>
<feature type="region of interest" description="Disordered" evidence="1">
    <location>
        <begin position="2415"/>
        <end position="2436"/>
    </location>
</feature>
<feature type="region of interest" description="Disordered" evidence="1">
    <location>
        <begin position="1019"/>
        <end position="1080"/>
    </location>
</feature>
<reference evidence="2 3" key="1">
    <citation type="submission" date="2017-09" db="EMBL/GenBank/DDBJ databases">
        <title>Genome sequencing of Besnoitia besnoiti strain Bb-Ger1.</title>
        <authorList>
            <person name="Schares G."/>
            <person name="Venepally P."/>
            <person name="Lorenzi H.A."/>
        </authorList>
    </citation>
    <scope>NUCLEOTIDE SEQUENCE [LARGE SCALE GENOMIC DNA]</scope>
    <source>
        <strain evidence="2 3">Bb-Ger1</strain>
    </source>
</reference>
<feature type="compositionally biased region" description="Polar residues" evidence="1">
    <location>
        <begin position="2664"/>
        <end position="2675"/>
    </location>
</feature>
<comment type="caution">
    <text evidence="2">The sequence shown here is derived from an EMBL/GenBank/DDBJ whole genome shotgun (WGS) entry which is preliminary data.</text>
</comment>
<feature type="compositionally biased region" description="Polar residues" evidence="1">
    <location>
        <begin position="2640"/>
        <end position="2657"/>
    </location>
</feature>
<feature type="compositionally biased region" description="Polar residues" evidence="1">
    <location>
        <begin position="2113"/>
        <end position="2122"/>
    </location>
</feature>
<dbReference type="GeneID" id="40307159"/>
<accession>A0A2A9M959</accession>
<dbReference type="Proteomes" id="UP000224006">
    <property type="component" value="Chromosome XI"/>
</dbReference>
<feature type="region of interest" description="Disordered" evidence="1">
    <location>
        <begin position="1652"/>
        <end position="1682"/>
    </location>
</feature>
<feature type="region of interest" description="Disordered" evidence="1">
    <location>
        <begin position="3444"/>
        <end position="3468"/>
    </location>
</feature>
<feature type="compositionally biased region" description="Polar residues" evidence="1">
    <location>
        <begin position="1248"/>
        <end position="1261"/>
    </location>
</feature>
<feature type="region of interest" description="Disordered" evidence="1">
    <location>
        <begin position="1208"/>
        <end position="1281"/>
    </location>
</feature>
<feature type="compositionally biased region" description="Basic and acidic residues" evidence="1">
    <location>
        <begin position="1049"/>
        <end position="1069"/>
    </location>
</feature>
<feature type="region of interest" description="Disordered" evidence="1">
    <location>
        <begin position="954"/>
        <end position="981"/>
    </location>
</feature>
<feature type="region of interest" description="Disordered" evidence="1">
    <location>
        <begin position="1612"/>
        <end position="1633"/>
    </location>
</feature>
<dbReference type="KEGG" id="bbes:BESB_020980"/>
<feature type="compositionally biased region" description="Polar residues" evidence="1">
    <location>
        <begin position="1019"/>
        <end position="1048"/>
    </location>
</feature>
<feature type="region of interest" description="Disordered" evidence="1">
    <location>
        <begin position="723"/>
        <end position="762"/>
    </location>
</feature>
<dbReference type="RefSeq" id="XP_029216166.1">
    <property type="nucleotide sequence ID" value="XM_029360807.1"/>
</dbReference>
<evidence type="ECO:0000313" key="3">
    <source>
        <dbReference type="Proteomes" id="UP000224006"/>
    </source>
</evidence>
<dbReference type="VEuPathDB" id="ToxoDB:BESB_020980"/>
<evidence type="ECO:0000256" key="1">
    <source>
        <dbReference type="SAM" id="MobiDB-lite"/>
    </source>
</evidence>
<feature type="region of interest" description="Disordered" evidence="1">
    <location>
        <begin position="2224"/>
        <end position="2294"/>
    </location>
</feature>
<feature type="compositionally biased region" description="Polar residues" evidence="1">
    <location>
        <begin position="1369"/>
        <end position="1379"/>
    </location>
</feature>
<feature type="region of interest" description="Disordered" evidence="1">
    <location>
        <begin position="4165"/>
        <end position="4209"/>
    </location>
</feature>
<organism evidence="2 3">
    <name type="scientific">Besnoitia besnoiti</name>
    <name type="common">Apicomplexan protozoan</name>
    <dbReference type="NCBI Taxonomy" id="94643"/>
    <lineage>
        <taxon>Eukaryota</taxon>
        <taxon>Sar</taxon>
        <taxon>Alveolata</taxon>
        <taxon>Apicomplexa</taxon>
        <taxon>Conoidasida</taxon>
        <taxon>Coccidia</taxon>
        <taxon>Eucoccidiorida</taxon>
        <taxon>Eimeriorina</taxon>
        <taxon>Sarcocystidae</taxon>
        <taxon>Besnoitia</taxon>
    </lineage>
</organism>
<feature type="compositionally biased region" description="Polar residues" evidence="1">
    <location>
        <begin position="2139"/>
        <end position="2149"/>
    </location>
</feature>
<evidence type="ECO:0000313" key="2">
    <source>
        <dbReference type="EMBL" id="PFH32157.1"/>
    </source>
</evidence>
<feature type="region of interest" description="Disordered" evidence="1">
    <location>
        <begin position="2732"/>
        <end position="2782"/>
    </location>
</feature>
<gene>
    <name evidence="2" type="ORF">BESB_020980</name>
</gene>
<feature type="compositionally biased region" description="Low complexity" evidence="1">
    <location>
        <begin position="1508"/>
        <end position="1518"/>
    </location>
</feature>
<feature type="region of interest" description="Disordered" evidence="1">
    <location>
        <begin position="2136"/>
        <end position="2165"/>
    </location>
</feature>
<feature type="compositionally biased region" description="Basic residues" evidence="1">
    <location>
        <begin position="2693"/>
        <end position="2703"/>
    </location>
</feature>
<feature type="region of interest" description="Disordered" evidence="1">
    <location>
        <begin position="3387"/>
        <end position="3413"/>
    </location>
</feature>
<feature type="region of interest" description="Disordered" evidence="1">
    <location>
        <begin position="484"/>
        <end position="521"/>
    </location>
</feature>
<feature type="compositionally biased region" description="Polar residues" evidence="1">
    <location>
        <begin position="3550"/>
        <end position="3563"/>
    </location>
</feature>
<name>A0A2A9M959_BESBE</name>
<feature type="compositionally biased region" description="Polar residues" evidence="1">
    <location>
        <begin position="1271"/>
        <end position="1281"/>
    </location>
</feature>
<feature type="compositionally biased region" description="Basic and acidic residues" evidence="1">
    <location>
        <begin position="4177"/>
        <end position="4190"/>
    </location>
</feature>
<feature type="compositionally biased region" description="Low complexity" evidence="1">
    <location>
        <begin position="1622"/>
        <end position="1633"/>
    </location>
</feature>
<keyword evidence="3" id="KW-1185">Reference proteome</keyword>
<feature type="region of interest" description="Disordered" evidence="1">
    <location>
        <begin position="2693"/>
        <end position="2719"/>
    </location>
</feature>
<feature type="region of interest" description="Disordered" evidence="1">
    <location>
        <begin position="3750"/>
        <end position="3771"/>
    </location>
</feature>
<feature type="region of interest" description="Disordered" evidence="1">
    <location>
        <begin position="1981"/>
        <end position="2001"/>
    </location>
</feature>
<feature type="region of interest" description="Disordered" evidence="1">
    <location>
        <begin position="3550"/>
        <end position="3581"/>
    </location>
</feature>
<feature type="compositionally biased region" description="Polar residues" evidence="1">
    <location>
        <begin position="1657"/>
        <end position="1682"/>
    </location>
</feature>
<proteinExistence type="predicted"/>
<feature type="region of interest" description="Disordered" evidence="1">
    <location>
        <begin position="105"/>
        <end position="131"/>
    </location>
</feature>
<feature type="region of interest" description="Disordered" evidence="1">
    <location>
        <begin position="1316"/>
        <end position="1401"/>
    </location>
</feature>
<dbReference type="EMBL" id="NWUJ01000012">
    <property type="protein sequence ID" value="PFH32157.1"/>
    <property type="molecule type" value="Genomic_DNA"/>
</dbReference>
<sequence>MHAAPVIVAIDLSNRPLHSNSLLGSPPISTPVEDNTPTNAAHQFDNPLQDSASREVMIRIVSGCRSPDADDIEIPGSWERLDSTVYRFTPASVWPTDCIIHVVSDGPWDEKPETSPQEPGDALDSSSSPVGTPAYCNDGAAAYGTSVSTGQLKARLHLNVDTNGTLVTDASRRQRVRPGTSPAVRMPLRSSAVLKTFFTASLSFTVTAVTSSMASAASDGLWMPIHDGGCGDQLASAHEVPPDGRLRVVFSFPIDLYILRDPKRAFLVILEHGSRAGEAAGGSSAVRFTASDCAGEHSTDVYDDIDPRSSSHLRRRKLSSLGLADEEVNLLDAWQKKTAQVEGQTLSRGECGVPPVREKANIARAAGKAERLTRCVDFTFPDPLKTDTLYRVVLLKNKRYREKHSCPYGCARRTATRRAGRGALQRRGVGSPDDKFSDLDAEPSAGAAFTPKCPYSSQPVQRVPVFLTGLRAFRFSSCEKHEATGLNISPSGEKSEGPSISRAGTTTSVKSGLADDSHIGSLSTSIENEGAQRMSYGATLTSSPKASNRLPAFAKMKYQRLRLDTLHGLPRGFDTDQFAQCLCLTEFGHPTQQLPVHVRRVGSNSLETFSPALLPRRKYHLRIRTRLCREKGVPPVDGLGVPLSDGDLYFEMEDGPVDSLASLSGAVWFPLTRDVAGKRMDAGRIRGRADAVCPTAASSHIQLRGIEKPRGADEIGDFRGAEGTAAVADEKSSSARGPAIRANGENAKQERSTGSNSYTEEPVSREEILLQALQAVEVNFYRQPALLLRPSTRTFEVSANTPTSCAAPGPGSVSSRLIPVDLTFSNPRSPAPVALIQWRKTDLAGQNSTTRSSGALVSSQRSALVGFTSLGVSVSVVATYETHSFDVPMSQAGVPVLTHQHQLYPREVQHRTAELLVDVVDLDTAWPLNNATIQLLKGSLSFFPANNKDIGGGDYSSASPLASPGDHASVEDHRAANTTQWSTNTRGFARISLPESVGPFDPLYVVITANRDALALQHQRNTTQSEAGTQETAHLSTPEATPPTNKRGQLTEERSSNRTRGHGDAERSEGSGGSRSPGLQSLLASANHAALTEKNHGGMGRGRYATGYAYVGGPYFIPLSPGRQRLEIEEAAKRKAQLFLEQQSKTQQKEPKRRQAWLDNVSAKLASFSYQRQQMQAVLISDRPAYAAGEILSLIGFITVSGANACQQKSGLSADGDREGSETPRPKHAPTASGACLPHWALDIEPTTGLNGMQKSDQQQDAPEGGDAAESSGTQRVSSGSELPLSSLYVVATFQWSDESRTQPANALFFPQQPVPVIDHRGTGHTSRVSGAPARETPASTMTSSLPEGLNFEFSPRSRDRDDEPKRSNVPSPSTTDKGASTDVRSRLSIVRHTTPHGDEEMDDALKLSATKSKEYSILKEPSASFPRQGLACSDFLVPLDEVGSFSLRVQIPFGATHRVLHTPALRVVSPLVALELMASQEGQQWKHFPGSATDKSVSTEDAEGGRKASASSSSTLLLQQKSSGSHLYETTESAEIRLSRYLPCAFESASDLSLLRKLRRRADIIPVKVISFPRPVLAASKLPSVRFMPHRLTVTPVVAPDGALTARGTLRKIGAREATGTSHRSSSTSSSASPIFIASLSLRLQRRDLREGTPKPSVTQDTFSSPSSQSPTATKSASSQSIAPAAVQVPLESPATPPLARSAGALLHARSTFERQLVRASMLAFEADGDSTAKRTMREQRTFAEEATSADGGAFPSRSQHAVEQQPENKVFADPVAEADISSKQPPPQDVCRSPCHCLEDRGGNSQWGLTSLQPGVSVSYTQRNKMFHLRLRDVPVDRETGEFAGTFDLSLLRYTCAESRKADDPQDAVLSCICGDLGVDFRIGSRLEWQAEASGGVPDEPSSRVAATSIVSRLLYKLLPISMSPLRFLPGVPFMVSAKVVPLSKAKQRYDRSKGLHDDNIELSFSLFRISLQKGTPGFDELESGNRNKEGEFTEGHGLRSCPQGVVKTRQGGGIDAEAMKRMPNVVPVQRCRAVRLQGRADVDESEGIERSCVMNTPVDSHPYLLVTEMCIKKVPSLADAGVTGSAHSGAIQEKEPLVYRREQLDGVANPPQQGQTGNEAQDAKVRQHPGEISWKTDANQQQTLRASAQRKIQTEREPDRSGVRDWGCYVDCLVLQATEKTLDTRKLAVLVDTGKRVYNAGEEFILSFLNPFGHYSAIIPRKKEDSSSSRAPSVEATRASSVESGKRHLGASKSNESMTPVPTEKSPHLPLSDEEDKRPTHPIPEKQTWQVPDINATAVLIGEARTRETLFVPSDSALHEEEGSTYADDDSVFVSISSLPHNQTTPHLRANAALLSPITNQRLSGPARNSQRQSGHAKAMGDLSWSSRLNITWLVKGAFTLTRRIPLINTAPASTADTPEDPANGKVSDEETDDVDRVGLHELSRGTGSFWDGGLRGRDRLAAIMAAEAAQKATVITVSAGPVPDACMHTSACKIRLVLIPPLSQERLPIAGLRILRSPYSDSFTEPHQRYTEAKVKAEVLSEGTDSVRKLHLREEVGLACNASVRPPEQVFGSRQHDTDWLLAEFGPFFIDQEVYVDVRKPDESPLQLPAGVLTIQTAKETTDNLARVEQGKETLASVQRQHVASEAQTTEASSDAGRSGSESASHTRSADQASVIVTATLDLGLLFKKQGRRSSMSRKPRNDSDQGPKTSGMQEHTFATEPPAFQEARHTNTHSMPPAIKQDAKEPGTPGAPSSQQVSETKPGVYNSTTASTSGCVGGHGEAEYAAVVYLILTDQRLLGLRGSPVDADSLRSPAKAFSRAQQRNARSSLHIRTHTSSSAYHNVENFVSYRGQLLTAEALQARLRFDPWIEYTEWPLRSSEHNKADLGCEFLTCMRQKYSTLLATAGFPASSNPGRGFPLTEHEAPSATELMTPSARQDSAGVHIMSVDDLSSTAITAQTSDPQHSSQHRDADDGIHSVRGFSSYLDAVDTHSSAHVLDGTAQSAVRVFRVNIQGLLKKRSDGSSLIKDDGTKQGASPTVKVSVRLPLPRPASGVYAVNVFAAIVRREMRPVPGGVWPSLGRQGKPDESPFIPAHNSKNTATCAFAGYQQVWYSTQQVLLDEATPPEAAPRDLIEGGLPRFLRHGDVAYVYMAADALVCTDWTQGSAECSGACESPPDQPVAPCPPHENKPFVRWTSNSALEVMPDKRVCSLALYPNSGQLGKENGPEPPNLRHTRVRREEEDDMDAVERRNATWQCSHALRLRANSEVASGRRHGAINEGLIILSWTPEGGSCNKHRSEAASAHRREVCLDSGRCRHEELSSPGRHALIYDEQSTFVKIPILPREYPSVFHAFHVVAPEFSNILQPHGSRTDAAAGKVIAPEDTQQKAPRDTSFQVQPRMGRQQGSRKLSDQFMHEDGTNKTQVTHGCDFVFRASPSRPSKPIKSAVGLPSKNRDASVCGPPKMKPADYEVQDGRTVFREFFPVPDALHGDEGGFFIEARMGFVDTIERRGWRLVSPYHSTLLCDEFYKLSPPFYGRSTSINFSELNGVPTSPQTSKTDASHGRRRDTNFFPPRSDRHDGRERLLLNWTEEYDSFREACASSAAETATGAPPEELPHFSTLLNIIVTRAILASLDYECGSARETEYRASSMTNSTDESAFTTVPYQQAIEGQAVRGSTAADAAGDGKDRLCENLVSQTRAAIDIAGLTALRLLPLYLQRNASCGCGDGHFLSSNGSLQNFTRRQHSFKQDASLPSGPSDDTDNHAHRGIFDESRMAGISDARLPCKGLDINLMLHAARVFRIVSRETELRKESVPRGTSHRLLHAAVRSVVNAINCHVKARARAWAENQADALLEGDERRHGSSLADWIGIELLGEIRFALGAEHRFGLPEDMERNIGYDHLVNIVLRSAATDATKLGDDALSVGNLLELHALLLSAAPTVAGFPNVERNASIAFATPDDLPSQSVGEQDRTANGPPENRVPLNKCCGKLSSEYLLSHPLQKIESPNASLNRLRASICRASIGQIEFGPQEKYATVVNTEGVSSFSKMALTLKSHALLLILWFRGASSCELPNFQLLWRIANAVADSDVAGPFLTGQAVWPKAKENFAEADGDSPRRCREENDLSFVLEALSCAHEFLYPTDTPRQPVNVRVTLSVESAPSSPVSRFGTTDDPSHDAFHRPERSEGFPFLSGPSGDDPSTTAERPSAMFPAINLTLYRTASRQGPAWSRKSISWKQIKDWQNSVPRPFEAAGRHGAGAKDEEATSAVTVYRVESTVSGPAAGLSIILSAVYRGLDRAGVDFPPARAGSFSPLLGSSMSKGINRFWQFFDKNALRCTGPLQAFANEGLREDRGGTDNGLKHMSRHGFKVKQYLCISVALEMNTPMR</sequence>
<feature type="compositionally biased region" description="Basic and acidic residues" evidence="1">
    <location>
        <begin position="2155"/>
        <end position="2165"/>
    </location>
</feature>
<feature type="compositionally biased region" description="Basic and acidic residues" evidence="1">
    <location>
        <begin position="1986"/>
        <end position="2000"/>
    </location>
</feature>
<protein>
    <submittedName>
        <fullName evidence="2">Uncharacterized protein</fullName>
    </submittedName>
</protein>
<feature type="compositionally biased region" description="Basic and acidic residues" evidence="1">
    <location>
        <begin position="3564"/>
        <end position="3581"/>
    </location>
</feature>
<feature type="region of interest" description="Disordered" evidence="1">
    <location>
        <begin position="1486"/>
        <end position="1518"/>
    </location>
</feature>
<feature type="compositionally biased region" description="Basic and acidic residues" evidence="1">
    <location>
        <begin position="1356"/>
        <end position="1367"/>
    </location>
</feature>
<feature type="region of interest" description="Disordered" evidence="1">
    <location>
        <begin position="2638"/>
        <end position="2675"/>
    </location>
</feature>
<feature type="region of interest" description="Disordered" evidence="1">
    <location>
        <begin position="3963"/>
        <end position="3987"/>
    </location>
</feature>
<feature type="compositionally biased region" description="Polar residues" evidence="1">
    <location>
        <begin position="2756"/>
        <end position="2779"/>
    </location>
</feature>
<dbReference type="OrthoDB" id="333318at2759"/>
<feature type="compositionally biased region" description="Basic and acidic residues" evidence="1">
    <location>
        <begin position="1215"/>
        <end position="1225"/>
    </location>
</feature>